<evidence type="ECO:0000313" key="9">
    <source>
        <dbReference type="Proteomes" id="UP000005835"/>
    </source>
</evidence>
<keyword evidence="5 7" id="KW-1133">Transmembrane helix</keyword>
<feature type="transmembrane region" description="Helical" evidence="7">
    <location>
        <begin position="76"/>
        <end position="95"/>
    </location>
</feature>
<keyword evidence="9" id="KW-1185">Reference proteome</keyword>
<dbReference type="PANTHER" id="PTHR33508">
    <property type="entry name" value="UPF0056 MEMBRANE PROTEIN YHCE"/>
    <property type="match status" value="1"/>
</dbReference>
<reference evidence="8 9" key="1">
    <citation type="submission" date="2012-05" db="EMBL/GenBank/DDBJ databases">
        <title>The Genome Sequence of Sutterella wadsworthensis 2_1_59BFAA.</title>
        <authorList>
            <consortium name="The Broad Institute Genome Sequencing Platform"/>
            <person name="Earl A."/>
            <person name="Ward D."/>
            <person name="Feldgarden M."/>
            <person name="Gevers D."/>
            <person name="Daigneault M."/>
            <person name="Strauss J."/>
            <person name="Allen-Vercoe E."/>
            <person name="Walker B."/>
            <person name="Young S.K."/>
            <person name="Zeng Q."/>
            <person name="Gargeya S."/>
            <person name="Fitzgerald M."/>
            <person name="Haas B."/>
            <person name="Abouelleil A."/>
            <person name="Alvarado L."/>
            <person name="Arachchi H.M."/>
            <person name="Berlin A.M."/>
            <person name="Chapman S.B."/>
            <person name="Goldberg J."/>
            <person name="Griggs A."/>
            <person name="Gujja S."/>
            <person name="Hansen M."/>
            <person name="Howarth C."/>
            <person name="Imamovic A."/>
            <person name="Larimer J."/>
            <person name="McCowen C."/>
            <person name="Montmayeur A."/>
            <person name="Murphy C."/>
            <person name="Neiman D."/>
            <person name="Pearson M."/>
            <person name="Priest M."/>
            <person name="Roberts A."/>
            <person name="Saif S."/>
            <person name="Shea T."/>
            <person name="Sisk P."/>
            <person name="Sykes S."/>
            <person name="Wortman J."/>
            <person name="Nusbaum C."/>
            <person name="Birren B."/>
        </authorList>
    </citation>
    <scope>NUCLEOTIDE SEQUENCE [LARGE SCALE GENOMIC DNA]</scope>
    <source>
        <strain evidence="8 9">2_1_59BFAA</strain>
    </source>
</reference>
<comment type="similarity">
    <text evidence="2 7">Belongs to the UPF0056 (MarC) family.</text>
</comment>
<dbReference type="RefSeq" id="WP_005434146.1">
    <property type="nucleotide sequence ID" value="NZ_JH815514.1"/>
</dbReference>
<feature type="transmembrane region" description="Helical" evidence="7">
    <location>
        <begin position="6"/>
        <end position="36"/>
    </location>
</feature>
<dbReference type="eggNOG" id="COG2095">
    <property type="taxonomic scope" value="Bacteria"/>
</dbReference>
<proteinExistence type="inferred from homology"/>
<evidence type="ECO:0000256" key="6">
    <source>
        <dbReference type="ARBA" id="ARBA00023136"/>
    </source>
</evidence>
<organism evidence="8 9">
    <name type="scientific">Sutterella wadsworthensis 2_1_59BFAA</name>
    <dbReference type="NCBI Taxonomy" id="742823"/>
    <lineage>
        <taxon>Bacteria</taxon>
        <taxon>Pseudomonadati</taxon>
        <taxon>Pseudomonadota</taxon>
        <taxon>Betaproteobacteria</taxon>
        <taxon>Burkholderiales</taxon>
        <taxon>Sutterellaceae</taxon>
        <taxon>Sutterella</taxon>
    </lineage>
</organism>
<comment type="subcellular location">
    <subcellularLocation>
        <location evidence="1 7">Cell membrane</location>
        <topology evidence="1 7">Multi-pass membrane protein</topology>
    </subcellularLocation>
</comment>
<feature type="transmembrane region" description="Helical" evidence="7">
    <location>
        <begin position="146"/>
        <end position="167"/>
    </location>
</feature>
<keyword evidence="4 7" id="KW-0812">Transmembrane</keyword>
<sequence>MTSAFVSAFVLAFSTFLPVINPFSGAMFFCTLTTSLSDRDRAFVANRIALYCLIILLVCLTCGHLILSFFGISVGVLRMAGGCVLFAAGWTALNAPTQEETTEERPALSRAKLKSMAFYPFTLPLTTGPGAIAVSVAVSTSLPRDLGHIAGTFVATVATVAVIWVCYRYSDRLNKAVGVAGADALARIFAFILICLGVAIFWQGFSELWLELSAQATAAAAAVK</sequence>
<dbReference type="GO" id="GO:0005886">
    <property type="term" value="C:plasma membrane"/>
    <property type="evidence" value="ECO:0007669"/>
    <property type="project" value="UniProtKB-SubCell"/>
</dbReference>
<dbReference type="HOGENOM" id="CLU_079909_2_0_4"/>
<dbReference type="NCBIfam" id="TIGR00427">
    <property type="entry name" value="NAAT family transporter"/>
    <property type="match status" value="1"/>
</dbReference>
<evidence type="ECO:0000313" key="8">
    <source>
        <dbReference type="EMBL" id="EKB31805.1"/>
    </source>
</evidence>
<dbReference type="Pfam" id="PF01914">
    <property type="entry name" value="MarC"/>
    <property type="match status" value="1"/>
</dbReference>
<evidence type="ECO:0000256" key="5">
    <source>
        <dbReference type="ARBA" id="ARBA00022989"/>
    </source>
</evidence>
<dbReference type="InterPro" id="IPR002771">
    <property type="entry name" value="Multi_antbiot-R_MarC"/>
</dbReference>
<evidence type="ECO:0000256" key="7">
    <source>
        <dbReference type="RuleBase" id="RU362048"/>
    </source>
</evidence>
<evidence type="ECO:0000256" key="1">
    <source>
        <dbReference type="ARBA" id="ARBA00004651"/>
    </source>
</evidence>
<protein>
    <recommendedName>
        <fullName evidence="7">UPF0056 membrane protein</fullName>
    </recommendedName>
</protein>
<dbReference type="PANTHER" id="PTHR33508:SF1">
    <property type="entry name" value="UPF0056 MEMBRANE PROTEIN YHCE"/>
    <property type="match status" value="1"/>
</dbReference>
<comment type="caution">
    <text evidence="8">The sequence shown here is derived from an EMBL/GenBank/DDBJ whole genome shotgun (WGS) entry which is preliminary data.</text>
</comment>
<keyword evidence="3" id="KW-1003">Cell membrane</keyword>
<name>K1JJL2_9BURK</name>
<keyword evidence="6 7" id="KW-0472">Membrane</keyword>
<feature type="transmembrane region" description="Helical" evidence="7">
    <location>
        <begin position="116"/>
        <end position="140"/>
    </location>
</feature>
<dbReference type="Proteomes" id="UP000005835">
    <property type="component" value="Unassembled WGS sequence"/>
</dbReference>
<accession>K1JJL2</accession>
<dbReference type="AlphaFoldDB" id="K1JJL2"/>
<evidence type="ECO:0000256" key="2">
    <source>
        <dbReference type="ARBA" id="ARBA00009784"/>
    </source>
</evidence>
<dbReference type="EMBL" id="ADMG01000017">
    <property type="protein sequence ID" value="EKB31805.1"/>
    <property type="molecule type" value="Genomic_DNA"/>
</dbReference>
<dbReference type="OrthoDB" id="21094at2"/>
<feature type="transmembrane region" description="Helical" evidence="7">
    <location>
        <begin position="188"/>
        <end position="205"/>
    </location>
</feature>
<feature type="transmembrane region" description="Helical" evidence="7">
    <location>
        <begin position="48"/>
        <end position="70"/>
    </location>
</feature>
<dbReference type="PATRIC" id="fig|742823.3.peg.678"/>
<evidence type="ECO:0000256" key="4">
    <source>
        <dbReference type="ARBA" id="ARBA00022692"/>
    </source>
</evidence>
<evidence type="ECO:0000256" key="3">
    <source>
        <dbReference type="ARBA" id="ARBA00022475"/>
    </source>
</evidence>
<dbReference type="STRING" id="742823.HMPREF9465_00673"/>
<gene>
    <name evidence="8" type="ORF">HMPREF9465_00673</name>
</gene>